<dbReference type="AlphaFoldDB" id="A0A645BNK2"/>
<comment type="caution">
    <text evidence="1">The sequence shown here is derived from an EMBL/GenBank/DDBJ whole genome shotgun (WGS) entry which is preliminary data.</text>
</comment>
<gene>
    <name evidence="1" type="ORF">SDC9_113598</name>
</gene>
<evidence type="ECO:0000313" key="1">
    <source>
        <dbReference type="EMBL" id="MPM66688.1"/>
    </source>
</evidence>
<organism evidence="1">
    <name type="scientific">bioreactor metagenome</name>
    <dbReference type="NCBI Taxonomy" id="1076179"/>
    <lineage>
        <taxon>unclassified sequences</taxon>
        <taxon>metagenomes</taxon>
        <taxon>ecological metagenomes</taxon>
    </lineage>
</organism>
<protein>
    <submittedName>
        <fullName evidence="1">Uncharacterized protein</fullName>
    </submittedName>
</protein>
<name>A0A645BNK2_9ZZZZ</name>
<sequence length="184" mass="21269">MLPVVLRQIDQRHGDANGLDHRVTQRLRAAHGGNHAAVMVLIRAVIQQLHSLLRPKGPRNFFHLFKIPSLAEIRDALHDLIHRVSLLYPSRFSGPRSRVPLFIHNICTIAKKMPPRNRFSSPAFTFRPFFTVRPLFLTRIQREAPIIVFVRPRSGGRFCPLMRCLGSELSQYRFNLVITTKFFI</sequence>
<accession>A0A645BNK2</accession>
<reference evidence="1" key="1">
    <citation type="submission" date="2019-08" db="EMBL/GenBank/DDBJ databases">
        <authorList>
            <person name="Kucharzyk K."/>
            <person name="Murdoch R.W."/>
            <person name="Higgins S."/>
            <person name="Loffler F."/>
        </authorList>
    </citation>
    <scope>NUCLEOTIDE SEQUENCE</scope>
</reference>
<proteinExistence type="predicted"/>
<dbReference type="EMBL" id="VSSQ01021238">
    <property type="protein sequence ID" value="MPM66688.1"/>
    <property type="molecule type" value="Genomic_DNA"/>
</dbReference>